<evidence type="ECO:0000256" key="5">
    <source>
        <dbReference type="SAM" id="MobiDB-lite"/>
    </source>
</evidence>
<evidence type="ECO:0000256" key="4">
    <source>
        <dbReference type="RuleBase" id="RU000363"/>
    </source>
</evidence>
<proteinExistence type="inferred from homology"/>
<evidence type="ECO:0000256" key="2">
    <source>
        <dbReference type="ARBA" id="ARBA00022857"/>
    </source>
</evidence>
<organism evidence="6 7">
    <name type="scientific">Dermacoccus profundi</name>
    <dbReference type="NCBI Taxonomy" id="322602"/>
    <lineage>
        <taxon>Bacteria</taxon>
        <taxon>Bacillati</taxon>
        <taxon>Actinomycetota</taxon>
        <taxon>Actinomycetes</taxon>
        <taxon>Micrococcales</taxon>
        <taxon>Dermacoccaceae</taxon>
        <taxon>Dermacoccus</taxon>
    </lineage>
</organism>
<dbReference type="InterPro" id="IPR002347">
    <property type="entry name" value="SDR_fam"/>
</dbReference>
<evidence type="ECO:0000256" key="3">
    <source>
        <dbReference type="ARBA" id="ARBA00023002"/>
    </source>
</evidence>
<feature type="region of interest" description="Disordered" evidence="5">
    <location>
        <begin position="269"/>
        <end position="293"/>
    </location>
</feature>
<dbReference type="RefSeq" id="WP_206609406.1">
    <property type="nucleotide sequence ID" value="NZ_BAAANW010000015.1"/>
</dbReference>
<dbReference type="PROSITE" id="PS00061">
    <property type="entry name" value="ADH_SHORT"/>
    <property type="match status" value="1"/>
</dbReference>
<name>A0ABN2DBF6_9MICO</name>
<keyword evidence="7" id="KW-1185">Reference proteome</keyword>
<dbReference type="PRINTS" id="PR00081">
    <property type="entry name" value="GDHRDH"/>
</dbReference>
<dbReference type="Proteomes" id="UP001500350">
    <property type="component" value="Unassembled WGS sequence"/>
</dbReference>
<dbReference type="InterPro" id="IPR020904">
    <property type="entry name" value="Sc_DH/Rdtase_CS"/>
</dbReference>
<gene>
    <name evidence="6" type="ORF">GCM10009763_19750</name>
</gene>
<comment type="similarity">
    <text evidence="1 4">Belongs to the short-chain dehydrogenases/reductases (SDR) family.</text>
</comment>
<reference evidence="6 7" key="1">
    <citation type="journal article" date="2019" name="Int. J. Syst. Evol. Microbiol.">
        <title>The Global Catalogue of Microorganisms (GCM) 10K type strain sequencing project: providing services to taxonomists for standard genome sequencing and annotation.</title>
        <authorList>
            <consortium name="The Broad Institute Genomics Platform"/>
            <consortium name="The Broad Institute Genome Sequencing Center for Infectious Disease"/>
            <person name="Wu L."/>
            <person name="Ma J."/>
        </authorList>
    </citation>
    <scope>NUCLEOTIDE SEQUENCE [LARGE SCALE GENOMIC DNA]</scope>
    <source>
        <strain evidence="6 7">JCM 14589</strain>
    </source>
</reference>
<protein>
    <submittedName>
        <fullName evidence="6">SDR family oxidoreductase</fullName>
    </submittedName>
</protein>
<dbReference type="EMBL" id="BAAANW010000015">
    <property type="protein sequence ID" value="GAA1572029.1"/>
    <property type="molecule type" value="Genomic_DNA"/>
</dbReference>
<dbReference type="PANTHER" id="PTHR43391">
    <property type="entry name" value="RETINOL DEHYDROGENASE-RELATED"/>
    <property type="match status" value="1"/>
</dbReference>
<keyword evidence="3" id="KW-0560">Oxidoreductase</keyword>
<dbReference type="PANTHER" id="PTHR43391:SF14">
    <property type="entry name" value="DEHYDROGENASE_REDUCTASE SDR FAMILY PROTEIN 7-LIKE"/>
    <property type="match status" value="1"/>
</dbReference>
<dbReference type="CDD" id="cd05233">
    <property type="entry name" value="SDR_c"/>
    <property type="match status" value="1"/>
</dbReference>
<comment type="caution">
    <text evidence="6">The sequence shown here is derived from an EMBL/GenBank/DDBJ whole genome shotgun (WGS) entry which is preliminary data.</text>
</comment>
<evidence type="ECO:0000313" key="6">
    <source>
        <dbReference type="EMBL" id="GAA1572029.1"/>
    </source>
</evidence>
<dbReference type="SUPFAM" id="SSF51735">
    <property type="entry name" value="NAD(P)-binding Rossmann-fold domains"/>
    <property type="match status" value="1"/>
</dbReference>
<accession>A0ABN2DBF6</accession>
<dbReference type="Gene3D" id="3.40.50.720">
    <property type="entry name" value="NAD(P)-binding Rossmann-like Domain"/>
    <property type="match status" value="1"/>
</dbReference>
<dbReference type="Pfam" id="PF00106">
    <property type="entry name" value="adh_short"/>
    <property type="match status" value="1"/>
</dbReference>
<sequence length="293" mass="31042">MIGFGRKMRNYSGACALVTGGASGLGLELVRLLAADGARVLATDIHESVDPSLLPNGVDYLRLDVRSDDDWAAARTWVQSHWGHLDVLVNNAGIAVGGRIEAAGMADWDRALANNLMGVVRGCHTFTPMMKERRSGQIVNTASLAGLVHAPAMATYNATKAAVVAVSETVSHELSPFGVDVSVICPSFFRTNLASSLEGADREMEESATKLIDEAPRSAAQVAAAAFARMKAGKHVILTEPDGRVAYGAKRYARPLYDLGMKSAAKRVARGKSPQPGAMQVADRLARARAAKS</sequence>
<evidence type="ECO:0000256" key="1">
    <source>
        <dbReference type="ARBA" id="ARBA00006484"/>
    </source>
</evidence>
<dbReference type="PRINTS" id="PR00080">
    <property type="entry name" value="SDRFAMILY"/>
</dbReference>
<keyword evidence="2" id="KW-0521">NADP</keyword>
<dbReference type="InterPro" id="IPR036291">
    <property type="entry name" value="NAD(P)-bd_dom_sf"/>
</dbReference>
<evidence type="ECO:0000313" key="7">
    <source>
        <dbReference type="Proteomes" id="UP001500350"/>
    </source>
</evidence>